<comment type="similarity">
    <text evidence="2">Belongs to the krueppel C2H2-type zinc-finger protein family.</text>
</comment>
<evidence type="ECO:0000256" key="8">
    <source>
        <dbReference type="ARBA" id="ARBA00023125"/>
    </source>
</evidence>
<dbReference type="EMBL" id="JAPEVG010000192">
    <property type="protein sequence ID" value="KAJ8474308.1"/>
    <property type="molecule type" value="Genomic_DNA"/>
</dbReference>
<keyword evidence="5 11" id="KW-0863">Zinc-finger</keyword>
<sequence>MDNDFNEPALALSDVVHDEPLPDDHQHHHIHALAVSSPSRPHSPPAPSPFQHQPSVHASRDQLDLRYPSTASEEPHDHTFATAFPSDGGLSNFTIEQLEREISTFLHQNSAAILSAASAAASERQDDGQAPASPSDIPGHHPHDGEPSMTDVQRDVDALAGVLGLNLNSLAAVLQAAHVQAAEEERAAAAETLAAADSELEQRRKEEDVEKAATRSAPAFHYGASDGVPMLSHSGSPTDGSEYYFDEEAESEREDAFGAPGSSSPIESNGPSTHQPEFTDTDLNDILNHFTQFDQEPPPDPEPPSPLGGSQPDIPLHTHDIRPSSSTPPLVPAPPTLASTSYENVAPPPEPPVASTSTQPLGEPSKAKESKDSKNGKLNQTHVCEQCSKAFSRRSDLCRHMRIHTGERPFVCPETGCGKTFIQRSALHVHLRVHTGEKPHFCEYPDCGKTFGDSSSLARHRRTHTGKRPYQCEDPGCDKTFTRRTTLTAHMKTHDPTWEPDPNIKYSFKAKRPKLADDNAADQDLEASVRTLSALLSQGNSNLIPGGGPTAGEAILEDRMAATLSAEIAAALVQQDSRLARSGRVDLYGEGDPEDDEELEEEQYDSGPDRGPPECGIRDGQSLGVNKGGTLVDLASGGRGHAGKTGTGKEVQVMIVEGLADEAFPIPLRTRKGKEPVGTALVSSGLKRKR</sequence>
<dbReference type="FunFam" id="3.30.160.60:FF:000624">
    <property type="entry name" value="zinc finger protein 697"/>
    <property type="match status" value="1"/>
</dbReference>
<accession>A0AAD7TQW4</accession>
<dbReference type="PANTHER" id="PTHR14003:SF20">
    <property type="entry name" value="FINGER DOMAIN PROTEIN, PUTATIVE (AFU_ORTHOLOGUE AFUA_4G10380)-RELATED"/>
    <property type="match status" value="1"/>
</dbReference>
<keyword evidence="6" id="KW-0862">Zinc</keyword>
<dbReference type="Pfam" id="PF00096">
    <property type="entry name" value="zf-C2H2"/>
    <property type="match status" value="4"/>
</dbReference>
<keyword evidence="9" id="KW-0804">Transcription</keyword>
<dbReference type="PANTHER" id="PTHR14003">
    <property type="entry name" value="TRANSCRIPTIONAL REPRESSOR PROTEIN YY"/>
    <property type="match status" value="1"/>
</dbReference>
<feature type="domain" description="C2H2-type" evidence="13">
    <location>
        <begin position="382"/>
        <end position="409"/>
    </location>
</feature>
<feature type="compositionally biased region" description="Basic and acidic residues" evidence="12">
    <location>
        <begin position="138"/>
        <end position="150"/>
    </location>
</feature>
<feature type="region of interest" description="Disordered" evidence="12">
    <location>
        <begin position="198"/>
        <end position="377"/>
    </location>
</feature>
<feature type="domain" description="C2H2-type" evidence="13">
    <location>
        <begin position="470"/>
        <end position="494"/>
    </location>
</feature>
<dbReference type="PROSITE" id="PS00028">
    <property type="entry name" value="ZINC_FINGER_C2H2_1"/>
    <property type="match status" value="4"/>
</dbReference>
<evidence type="ECO:0000256" key="9">
    <source>
        <dbReference type="ARBA" id="ARBA00023163"/>
    </source>
</evidence>
<feature type="region of interest" description="Disordered" evidence="12">
    <location>
        <begin position="671"/>
        <end position="690"/>
    </location>
</feature>
<comment type="caution">
    <text evidence="14">The sequence shown here is derived from an EMBL/GenBank/DDBJ whole genome shotgun (WGS) entry which is preliminary data.</text>
</comment>
<evidence type="ECO:0000256" key="5">
    <source>
        <dbReference type="ARBA" id="ARBA00022771"/>
    </source>
</evidence>
<feature type="region of interest" description="Disordered" evidence="12">
    <location>
        <begin position="585"/>
        <end position="618"/>
    </location>
</feature>
<evidence type="ECO:0000256" key="2">
    <source>
        <dbReference type="ARBA" id="ARBA00006991"/>
    </source>
</evidence>
<keyword evidence="3" id="KW-0479">Metal-binding</keyword>
<feature type="compositionally biased region" description="Polar residues" evidence="12">
    <location>
        <begin position="261"/>
        <end position="278"/>
    </location>
</feature>
<name>A0AAD7TQW4_9APHY</name>
<evidence type="ECO:0000256" key="3">
    <source>
        <dbReference type="ARBA" id="ARBA00022723"/>
    </source>
</evidence>
<feature type="region of interest" description="Disordered" evidence="12">
    <location>
        <begin position="1"/>
        <end position="63"/>
    </location>
</feature>
<dbReference type="InterPro" id="IPR013087">
    <property type="entry name" value="Znf_C2H2_type"/>
</dbReference>
<feature type="domain" description="C2H2-type" evidence="13">
    <location>
        <begin position="440"/>
        <end position="469"/>
    </location>
</feature>
<dbReference type="GO" id="GO:0031519">
    <property type="term" value="C:PcG protein complex"/>
    <property type="evidence" value="ECO:0007669"/>
    <property type="project" value="TreeGrafter"/>
</dbReference>
<reference evidence="14" key="1">
    <citation type="submission" date="2022-11" db="EMBL/GenBank/DDBJ databases">
        <title>Genome Sequence of Cubamyces cubensis.</title>
        <authorList>
            <person name="Buettner E."/>
        </authorList>
    </citation>
    <scope>NUCLEOTIDE SEQUENCE</scope>
    <source>
        <strain evidence="14">MPL-01</strain>
    </source>
</reference>
<dbReference type="FunFam" id="3.30.160.60:FF:000770">
    <property type="entry name" value="zinc finger protein 16"/>
    <property type="match status" value="1"/>
</dbReference>
<keyword evidence="8" id="KW-0238">DNA-binding</keyword>
<dbReference type="PROSITE" id="PS50157">
    <property type="entry name" value="ZINC_FINGER_C2H2_2"/>
    <property type="match status" value="4"/>
</dbReference>
<dbReference type="Proteomes" id="UP001215151">
    <property type="component" value="Unassembled WGS sequence"/>
</dbReference>
<evidence type="ECO:0000259" key="13">
    <source>
        <dbReference type="PROSITE" id="PS50157"/>
    </source>
</evidence>
<protein>
    <recommendedName>
        <fullName evidence="13">C2H2-type domain-containing protein</fullName>
    </recommendedName>
</protein>
<dbReference type="Gene3D" id="3.30.160.60">
    <property type="entry name" value="Classic Zinc Finger"/>
    <property type="match status" value="4"/>
</dbReference>
<dbReference type="GO" id="GO:0000981">
    <property type="term" value="F:DNA-binding transcription factor activity, RNA polymerase II-specific"/>
    <property type="evidence" value="ECO:0007669"/>
    <property type="project" value="TreeGrafter"/>
</dbReference>
<keyword evidence="10" id="KW-0539">Nucleus</keyword>
<feature type="compositionally biased region" description="Acidic residues" evidence="12">
    <location>
        <begin position="589"/>
        <end position="604"/>
    </location>
</feature>
<organism evidence="14 15">
    <name type="scientific">Trametes cubensis</name>
    <dbReference type="NCBI Taxonomy" id="1111947"/>
    <lineage>
        <taxon>Eukaryota</taxon>
        <taxon>Fungi</taxon>
        <taxon>Dikarya</taxon>
        <taxon>Basidiomycota</taxon>
        <taxon>Agaricomycotina</taxon>
        <taxon>Agaricomycetes</taxon>
        <taxon>Polyporales</taxon>
        <taxon>Polyporaceae</taxon>
        <taxon>Trametes</taxon>
    </lineage>
</organism>
<keyword evidence="7" id="KW-0805">Transcription regulation</keyword>
<gene>
    <name evidence="14" type="ORF">ONZ51_g7288</name>
</gene>
<evidence type="ECO:0000256" key="11">
    <source>
        <dbReference type="PROSITE-ProRule" id="PRU00042"/>
    </source>
</evidence>
<dbReference type="GO" id="GO:0005667">
    <property type="term" value="C:transcription regulator complex"/>
    <property type="evidence" value="ECO:0007669"/>
    <property type="project" value="TreeGrafter"/>
</dbReference>
<keyword evidence="15" id="KW-1185">Reference proteome</keyword>
<dbReference type="AlphaFoldDB" id="A0AAD7TQW4"/>
<dbReference type="SMART" id="SM00355">
    <property type="entry name" value="ZnF_C2H2"/>
    <property type="match status" value="4"/>
</dbReference>
<feature type="compositionally biased region" description="Pro residues" evidence="12">
    <location>
        <begin position="296"/>
        <end position="306"/>
    </location>
</feature>
<dbReference type="InterPro" id="IPR036236">
    <property type="entry name" value="Znf_C2H2_sf"/>
</dbReference>
<feature type="compositionally biased region" description="Basic and acidic residues" evidence="12">
    <location>
        <begin position="365"/>
        <end position="375"/>
    </location>
</feature>
<evidence type="ECO:0000256" key="7">
    <source>
        <dbReference type="ARBA" id="ARBA00023015"/>
    </source>
</evidence>
<feature type="compositionally biased region" description="Acidic residues" evidence="12">
    <location>
        <begin position="244"/>
        <end position="253"/>
    </location>
</feature>
<dbReference type="FunFam" id="3.30.160.60:FF:002343">
    <property type="entry name" value="Zinc finger protein 33A"/>
    <property type="match status" value="2"/>
</dbReference>
<feature type="domain" description="C2H2-type" evidence="13">
    <location>
        <begin position="410"/>
        <end position="439"/>
    </location>
</feature>
<feature type="compositionally biased region" description="Basic and acidic residues" evidence="12">
    <location>
        <begin position="15"/>
        <end position="26"/>
    </location>
</feature>
<evidence type="ECO:0000313" key="14">
    <source>
        <dbReference type="EMBL" id="KAJ8474308.1"/>
    </source>
</evidence>
<evidence type="ECO:0000313" key="15">
    <source>
        <dbReference type="Proteomes" id="UP001215151"/>
    </source>
</evidence>
<evidence type="ECO:0000256" key="12">
    <source>
        <dbReference type="SAM" id="MobiDB-lite"/>
    </source>
</evidence>
<evidence type="ECO:0000256" key="10">
    <source>
        <dbReference type="ARBA" id="ARBA00023242"/>
    </source>
</evidence>
<dbReference type="SUPFAM" id="SSF57667">
    <property type="entry name" value="beta-beta-alpha zinc fingers"/>
    <property type="match status" value="3"/>
</dbReference>
<keyword evidence="4" id="KW-0677">Repeat</keyword>
<feature type="compositionally biased region" description="Basic and acidic residues" evidence="12">
    <location>
        <begin position="200"/>
        <end position="213"/>
    </location>
</feature>
<dbReference type="GO" id="GO:0000785">
    <property type="term" value="C:chromatin"/>
    <property type="evidence" value="ECO:0007669"/>
    <property type="project" value="TreeGrafter"/>
</dbReference>
<evidence type="ECO:0000256" key="1">
    <source>
        <dbReference type="ARBA" id="ARBA00004123"/>
    </source>
</evidence>
<dbReference type="GO" id="GO:0000978">
    <property type="term" value="F:RNA polymerase II cis-regulatory region sequence-specific DNA binding"/>
    <property type="evidence" value="ECO:0007669"/>
    <property type="project" value="TreeGrafter"/>
</dbReference>
<evidence type="ECO:0000256" key="6">
    <source>
        <dbReference type="ARBA" id="ARBA00022833"/>
    </source>
</evidence>
<evidence type="ECO:0000256" key="4">
    <source>
        <dbReference type="ARBA" id="ARBA00022737"/>
    </source>
</evidence>
<proteinExistence type="inferred from homology"/>
<comment type="subcellular location">
    <subcellularLocation>
        <location evidence="1">Nucleus</location>
    </subcellularLocation>
</comment>
<feature type="compositionally biased region" description="Low complexity" evidence="12">
    <location>
        <begin position="336"/>
        <end position="345"/>
    </location>
</feature>
<dbReference type="GO" id="GO:0008270">
    <property type="term" value="F:zinc ion binding"/>
    <property type="evidence" value="ECO:0007669"/>
    <property type="project" value="UniProtKB-KW"/>
</dbReference>
<feature type="region of interest" description="Disordered" evidence="12">
    <location>
        <begin position="117"/>
        <end position="150"/>
    </location>
</feature>